<organism evidence="4">
    <name type="scientific">Gongylonema pulchrum</name>
    <dbReference type="NCBI Taxonomy" id="637853"/>
    <lineage>
        <taxon>Eukaryota</taxon>
        <taxon>Metazoa</taxon>
        <taxon>Ecdysozoa</taxon>
        <taxon>Nematoda</taxon>
        <taxon>Chromadorea</taxon>
        <taxon>Rhabditida</taxon>
        <taxon>Spirurina</taxon>
        <taxon>Spiruromorpha</taxon>
        <taxon>Spiruroidea</taxon>
        <taxon>Gongylonematidae</taxon>
        <taxon>Gongylonema</taxon>
    </lineage>
</organism>
<dbReference type="AlphaFoldDB" id="A0A183D1K0"/>
<sequence>MQRKTISNRPATCDAPEKQQHACRSRRVLHDYNDEHTVVWRRSCAVEKTVSNARKRRISHTWQWSRRSSFEENVLRKAESIRSSAAC</sequence>
<dbReference type="OrthoDB" id="10511166at2759"/>
<dbReference type="Proteomes" id="UP000271098">
    <property type="component" value="Unassembled WGS sequence"/>
</dbReference>
<accession>A0A183D1K0</accession>
<gene>
    <name evidence="2" type="ORF">GPUH_LOCUS2591</name>
</gene>
<feature type="region of interest" description="Disordered" evidence="1">
    <location>
        <begin position="1"/>
        <end position="20"/>
    </location>
</feature>
<proteinExistence type="predicted"/>
<evidence type="ECO:0000313" key="4">
    <source>
        <dbReference type="WBParaSite" id="GPUH_0000259601-mRNA-1"/>
    </source>
</evidence>
<reference evidence="2 3" key="2">
    <citation type="submission" date="2018-11" db="EMBL/GenBank/DDBJ databases">
        <authorList>
            <consortium name="Pathogen Informatics"/>
        </authorList>
    </citation>
    <scope>NUCLEOTIDE SEQUENCE [LARGE SCALE GENOMIC DNA]</scope>
</reference>
<feature type="compositionally biased region" description="Polar residues" evidence="1">
    <location>
        <begin position="1"/>
        <end position="10"/>
    </location>
</feature>
<evidence type="ECO:0000313" key="2">
    <source>
        <dbReference type="EMBL" id="VDK35114.1"/>
    </source>
</evidence>
<name>A0A183D1K0_9BILA</name>
<reference evidence="4" key="1">
    <citation type="submission" date="2016-06" db="UniProtKB">
        <authorList>
            <consortium name="WormBaseParasite"/>
        </authorList>
    </citation>
    <scope>IDENTIFICATION</scope>
</reference>
<evidence type="ECO:0000256" key="1">
    <source>
        <dbReference type="SAM" id="MobiDB-lite"/>
    </source>
</evidence>
<dbReference type="WBParaSite" id="GPUH_0000259601-mRNA-1">
    <property type="protein sequence ID" value="GPUH_0000259601-mRNA-1"/>
    <property type="gene ID" value="GPUH_0000259601"/>
</dbReference>
<protein>
    <submittedName>
        <fullName evidence="2 4">Uncharacterized protein</fullName>
    </submittedName>
</protein>
<keyword evidence="3" id="KW-1185">Reference proteome</keyword>
<dbReference type="EMBL" id="UYRT01003995">
    <property type="protein sequence ID" value="VDK35114.1"/>
    <property type="molecule type" value="Genomic_DNA"/>
</dbReference>
<evidence type="ECO:0000313" key="3">
    <source>
        <dbReference type="Proteomes" id="UP000271098"/>
    </source>
</evidence>